<keyword evidence="3" id="KW-1185">Reference proteome</keyword>
<gene>
    <name evidence="2" type="ordered locus">Oweho_1661</name>
</gene>
<name>G8R009_OWEHD</name>
<evidence type="ECO:0000256" key="1">
    <source>
        <dbReference type="SAM" id="Phobius"/>
    </source>
</evidence>
<organism evidence="2 3">
    <name type="scientific">Owenweeksia hongkongensis (strain DSM 17368 / CIP 108786 / JCM 12287 / NRRL B-23963 / UST20020801)</name>
    <dbReference type="NCBI Taxonomy" id="926562"/>
    <lineage>
        <taxon>Bacteria</taxon>
        <taxon>Pseudomonadati</taxon>
        <taxon>Bacteroidota</taxon>
        <taxon>Flavobacteriia</taxon>
        <taxon>Flavobacteriales</taxon>
        <taxon>Owenweeksiaceae</taxon>
        <taxon>Owenweeksia</taxon>
    </lineage>
</organism>
<dbReference type="HOGENOM" id="CLU_3027951_0_0_10"/>
<keyword evidence="1" id="KW-0812">Transmembrane</keyword>
<proteinExistence type="predicted"/>
<evidence type="ECO:0000313" key="2">
    <source>
        <dbReference type="EMBL" id="AEV32649.1"/>
    </source>
</evidence>
<feature type="transmembrane region" description="Helical" evidence="1">
    <location>
        <begin position="31"/>
        <end position="51"/>
    </location>
</feature>
<evidence type="ECO:0000313" key="3">
    <source>
        <dbReference type="Proteomes" id="UP000005631"/>
    </source>
</evidence>
<protein>
    <submittedName>
        <fullName evidence="2">Uncharacterized protein</fullName>
    </submittedName>
</protein>
<dbReference type="AlphaFoldDB" id="G8R009"/>
<feature type="transmembrane region" description="Helical" evidence="1">
    <location>
        <begin position="5"/>
        <end position="25"/>
    </location>
</feature>
<sequence>MDNKILTYVILGIMLNTTGVIIMMTMQNMMIALPILGIGLIFTLLAVVGALRAKK</sequence>
<accession>G8R009</accession>
<dbReference type="EMBL" id="CP003156">
    <property type="protein sequence ID" value="AEV32649.1"/>
    <property type="molecule type" value="Genomic_DNA"/>
</dbReference>
<reference evidence="2 3" key="1">
    <citation type="journal article" date="2012" name="Stand. Genomic Sci.">
        <title>Genome sequence of the orange-pigmented seawater bacterium Owenweeksia hongkongensis type strain (UST20020801(T)).</title>
        <authorList>
            <person name="Riedel T."/>
            <person name="Held B."/>
            <person name="Nolan M."/>
            <person name="Lucas S."/>
            <person name="Lapidus A."/>
            <person name="Tice H."/>
            <person name="Del Rio T.G."/>
            <person name="Cheng J.F."/>
            <person name="Han C."/>
            <person name="Tapia R."/>
            <person name="Goodwin L.A."/>
            <person name="Pitluck S."/>
            <person name="Liolios K."/>
            <person name="Mavromatis K."/>
            <person name="Pagani I."/>
            <person name="Ivanova N."/>
            <person name="Mikhailova N."/>
            <person name="Pati A."/>
            <person name="Chen A."/>
            <person name="Palaniappan K."/>
            <person name="Rohde M."/>
            <person name="Tindall B.J."/>
            <person name="Detter J.C."/>
            <person name="Goker M."/>
            <person name="Woyke T."/>
            <person name="Bristow J."/>
            <person name="Eisen J.A."/>
            <person name="Markowitz V."/>
            <person name="Hugenholtz P."/>
            <person name="Klenk H.P."/>
            <person name="Kyrpides N.C."/>
        </authorList>
    </citation>
    <scope>NUCLEOTIDE SEQUENCE</scope>
    <source>
        <strain evidence="3">DSM 17368 / JCM 12287 / NRRL B-23963</strain>
    </source>
</reference>
<dbReference type="KEGG" id="oho:Oweho_1661"/>
<dbReference type="RefSeq" id="WP_014202005.1">
    <property type="nucleotide sequence ID" value="NC_016599.1"/>
</dbReference>
<keyword evidence="1" id="KW-0472">Membrane</keyword>
<dbReference type="Proteomes" id="UP000005631">
    <property type="component" value="Chromosome"/>
</dbReference>
<keyword evidence="1" id="KW-1133">Transmembrane helix</keyword>